<organism evidence="2 3">
    <name type="scientific">Saguinus oedipus</name>
    <name type="common">Cotton-top tamarin</name>
    <name type="synonym">Oedipomidas oedipus</name>
    <dbReference type="NCBI Taxonomy" id="9490"/>
    <lineage>
        <taxon>Eukaryota</taxon>
        <taxon>Metazoa</taxon>
        <taxon>Chordata</taxon>
        <taxon>Craniata</taxon>
        <taxon>Vertebrata</taxon>
        <taxon>Euteleostomi</taxon>
        <taxon>Mammalia</taxon>
        <taxon>Eutheria</taxon>
        <taxon>Euarchontoglires</taxon>
        <taxon>Primates</taxon>
        <taxon>Haplorrhini</taxon>
        <taxon>Platyrrhini</taxon>
        <taxon>Cebidae</taxon>
        <taxon>Callitrichinae</taxon>
        <taxon>Saguinus</taxon>
    </lineage>
</organism>
<evidence type="ECO:0000313" key="3">
    <source>
        <dbReference type="Proteomes" id="UP001266305"/>
    </source>
</evidence>
<keyword evidence="1" id="KW-0812">Transmembrane</keyword>
<feature type="transmembrane region" description="Helical" evidence="1">
    <location>
        <begin position="94"/>
        <end position="125"/>
    </location>
</feature>
<name>A0ABQ9THB6_SAGOE</name>
<proteinExistence type="predicted"/>
<reference evidence="2 3" key="1">
    <citation type="submission" date="2023-05" db="EMBL/GenBank/DDBJ databases">
        <title>B98-5 Cell Line De Novo Hybrid Assembly: An Optical Mapping Approach.</title>
        <authorList>
            <person name="Kananen K."/>
            <person name="Auerbach J.A."/>
            <person name="Kautto E."/>
            <person name="Blachly J.S."/>
        </authorList>
    </citation>
    <scope>NUCLEOTIDE SEQUENCE [LARGE SCALE GENOMIC DNA]</scope>
    <source>
        <strain evidence="2">B95-8</strain>
        <tissue evidence="2">Cell line</tissue>
    </source>
</reference>
<keyword evidence="1" id="KW-1133">Transmembrane helix</keyword>
<gene>
    <name evidence="2" type="primary">ZDHHC16_2</name>
    <name evidence="2" type="ORF">P7K49_037162</name>
</gene>
<sequence length="126" mass="14259">MQYLTGGAIIAAVPKPGWKRSRLLVGQTQAQFRRPMRGQRSRLLGPARLCLRLLLPLGCRRRCPPLLRGLARRWHYGKVCLRSLFYDSFEGNNVIRWFGVVFVVLVIVLTGSIVAVAYLCVLPLIL</sequence>
<protein>
    <submittedName>
        <fullName evidence="2">Palmitoyltransferase zdhhc16</fullName>
    </submittedName>
</protein>
<keyword evidence="3" id="KW-1185">Reference proteome</keyword>
<evidence type="ECO:0000313" key="2">
    <source>
        <dbReference type="EMBL" id="KAK2084129.1"/>
    </source>
</evidence>
<dbReference type="Proteomes" id="UP001266305">
    <property type="component" value="Unassembled WGS sequence"/>
</dbReference>
<keyword evidence="1" id="KW-0472">Membrane</keyword>
<evidence type="ECO:0000256" key="1">
    <source>
        <dbReference type="SAM" id="Phobius"/>
    </source>
</evidence>
<accession>A0ABQ9THB6</accession>
<comment type="caution">
    <text evidence="2">The sequence shown here is derived from an EMBL/GenBank/DDBJ whole genome shotgun (WGS) entry which is preliminary data.</text>
</comment>
<dbReference type="EMBL" id="JASSZA010000022">
    <property type="protein sequence ID" value="KAK2084129.1"/>
    <property type="molecule type" value="Genomic_DNA"/>
</dbReference>